<dbReference type="PANTHER" id="PTHR13748:SF62">
    <property type="entry name" value="COBW DOMAIN-CONTAINING PROTEIN"/>
    <property type="match status" value="1"/>
</dbReference>
<dbReference type="Pfam" id="PF02492">
    <property type="entry name" value="cobW"/>
    <property type="match status" value="1"/>
</dbReference>
<evidence type="ECO:0000259" key="2">
    <source>
        <dbReference type="Pfam" id="PF02492"/>
    </source>
</evidence>
<proteinExistence type="predicted"/>
<dbReference type="OrthoDB" id="9808822at2"/>
<dbReference type="CDD" id="cd03112">
    <property type="entry name" value="CobW-like"/>
    <property type="match status" value="1"/>
</dbReference>
<evidence type="ECO:0000259" key="3">
    <source>
        <dbReference type="Pfam" id="PF07683"/>
    </source>
</evidence>
<dbReference type="AlphaFoldDB" id="A0A1B0ZY60"/>
<evidence type="ECO:0000313" key="4">
    <source>
        <dbReference type="EMBL" id="ANP39274.1"/>
    </source>
</evidence>
<accession>A0A1B0ZY60</accession>
<dbReference type="InterPro" id="IPR051316">
    <property type="entry name" value="Zinc-reg_GTPase_activator"/>
</dbReference>
<dbReference type="STRING" id="1265309.K529_000685"/>
<feature type="domain" description="CobW/HypB/UreG nucleotide-binding" evidence="2">
    <location>
        <begin position="5"/>
        <end position="169"/>
    </location>
</feature>
<dbReference type="SUPFAM" id="SSF52540">
    <property type="entry name" value="P-loop containing nucleoside triphosphate hydrolases"/>
    <property type="match status" value="1"/>
</dbReference>
<evidence type="ECO:0000313" key="5">
    <source>
        <dbReference type="Proteomes" id="UP000013243"/>
    </source>
</evidence>
<gene>
    <name evidence="4" type="ORF">K529_000685</name>
</gene>
<comment type="function">
    <text evidence="1">Zinc chaperone that directly transfers zinc cofactor to target proteins, thereby activating them. Zinc is transferred from the CXCC motif in the GTPase domain to the zinc binding site in target proteins in a process requiring GTP hydrolysis.</text>
</comment>
<evidence type="ECO:0000256" key="1">
    <source>
        <dbReference type="ARBA" id="ARBA00045658"/>
    </source>
</evidence>
<dbReference type="EMBL" id="CP015230">
    <property type="protein sequence ID" value="ANP39274.1"/>
    <property type="molecule type" value="Genomic_DNA"/>
</dbReference>
<dbReference type="KEGG" id="rmb:K529_000685"/>
<dbReference type="Gene3D" id="3.40.50.300">
    <property type="entry name" value="P-loop containing nucleotide triphosphate hydrolases"/>
    <property type="match status" value="1"/>
</dbReference>
<dbReference type="PANTHER" id="PTHR13748">
    <property type="entry name" value="COBW-RELATED"/>
    <property type="match status" value="1"/>
</dbReference>
<dbReference type="GO" id="GO:0005737">
    <property type="term" value="C:cytoplasm"/>
    <property type="evidence" value="ECO:0007669"/>
    <property type="project" value="TreeGrafter"/>
</dbReference>
<protein>
    <submittedName>
        <fullName evidence="4">Cobalamin biosynthesis protein CobW</fullName>
    </submittedName>
</protein>
<organism evidence="4 5">
    <name type="scientific">Tritonibacter mobilis F1926</name>
    <dbReference type="NCBI Taxonomy" id="1265309"/>
    <lineage>
        <taxon>Bacteria</taxon>
        <taxon>Pseudomonadati</taxon>
        <taxon>Pseudomonadota</taxon>
        <taxon>Alphaproteobacteria</taxon>
        <taxon>Rhodobacterales</taxon>
        <taxon>Paracoccaceae</taxon>
        <taxon>Tritonibacter</taxon>
    </lineage>
</organism>
<sequence>MMRIPVTIISGYLGAGKTTLINSLLGEDHGLRLSVLINDFGSINIDAALIADESVDSVALTNGCVCCSLGDDLAVSVNDVLSRTPQPDHILIEASGIAEPVTIANALLSDSRLSYAGIVTVVDGSNFAALMDDPLLKPQVSQQIRAADLVLISKQDEAPNDALVAELSALGARTPTRTADIELSRLLFDITPLPRGKSLVSHPGYVSWQHRSTEIIDRRALGDKLAERPEGLYRMKGFVLTSGGAYELHIVGRHVEARRCDAEETVLVALGPAQRVSHAQIEAWWAGS</sequence>
<dbReference type="InterPro" id="IPR027417">
    <property type="entry name" value="P-loop_NTPase"/>
</dbReference>
<dbReference type="Proteomes" id="UP000013243">
    <property type="component" value="Chromosome"/>
</dbReference>
<dbReference type="InterPro" id="IPR003495">
    <property type="entry name" value="CobW/HypB/UreG_nucleotide-bd"/>
</dbReference>
<dbReference type="Pfam" id="PF07683">
    <property type="entry name" value="CobW_C"/>
    <property type="match status" value="1"/>
</dbReference>
<name>A0A1B0ZY60_9RHOB</name>
<feature type="domain" description="CobW C-terminal" evidence="3">
    <location>
        <begin position="206"/>
        <end position="270"/>
    </location>
</feature>
<dbReference type="InterPro" id="IPR011629">
    <property type="entry name" value="CobW-like_C"/>
</dbReference>
<reference evidence="4 5" key="1">
    <citation type="journal article" date="2016" name="ISME J.">
        <title>Global occurrence and heterogeneity of the Roseobacter-clade species Ruegeria mobilis.</title>
        <authorList>
            <person name="Sonnenschein E."/>
            <person name="Gram L."/>
        </authorList>
    </citation>
    <scope>NUCLEOTIDE SEQUENCE [LARGE SCALE GENOMIC DNA]</scope>
    <source>
        <strain evidence="4 5">F1926</strain>
    </source>
</reference>